<keyword evidence="10" id="KW-1185">Reference proteome</keyword>
<dbReference type="GO" id="GO:0004672">
    <property type="term" value="F:protein kinase activity"/>
    <property type="evidence" value="ECO:0007669"/>
    <property type="project" value="InterPro"/>
</dbReference>
<evidence type="ECO:0000259" key="8">
    <source>
        <dbReference type="PROSITE" id="PS50011"/>
    </source>
</evidence>
<dbReference type="PROSITE" id="PS00107">
    <property type="entry name" value="PROTEIN_KINASE_ATP"/>
    <property type="match status" value="1"/>
</dbReference>
<dbReference type="Proteomes" id="UP000886520">
    <property type="component" value="Chromosome 10"/>
</dbReference>
<evidence type="ECO:0000256" key="7">
    <source>
        <dbReference type="SAM" id="MobiDB-lite"/>
    </source>
</evidence>
<organism evidence="9 10">
    <name type="scientific">Adiantum capillus-veneris</name>
    <name type="common">Maidenhair fern</name>
    <dbReference type="NCBI Taxonomy" id="13818"/>
    <lineage>
        <taxon>Eukaryota</taxon>
        <taxon>Viridiplantae</taxon>
        <taxon>Streptophyta</taxon>
        <taxon>Embryophyta</taxon>
        <taxon>Tracheophyta</taxon>
        <taxon>Polypodiopsida</taxon>
        <taxon>Polypodiidae</taxon>
        <taxon>Polypodiales</taxon>
        <taxon>Pteridineae</taxon>
        <taxon>Pteridaceae</taxon>
        <taxon>Vittarioideae</taxon>
        <taxon>Adiantum</taxon>
    </lineage>
</organism>
<comment type="caution">
    <text evidence="9">The sequence shown here is derived from an EMBL/GenBank/DDBJ whole genome shotgun (WGS) entry which is preliminary data.</text>
</comment>
<feature type="region of interest" description="Disordered" evidence="7">
    <location>
        <begin position="666"/>
        <end position="690"/>
    </location>
</feature>
<feature type="binding site" evidence="5">
    <location>
        <position position="178"/>
    </location>
    <ligand>
        <name>ATP</name>
        <dbReference type="ChEBI" id="CHEBI:30616"/>
    </ligand>
</feature>
<feature type="coiled-coil region" evidence="6">
    <location>
        <begin position="805"/>
        <end position="839"/>
    </location>
</feature>
<evidence type="ECO:0000256" key="2">
    <source>
        <dbReference type="ARBA" id="ARBA00022741"/>
    </source>
</evidence>
<keyword evidence="6" id="KW-0175">Coiled coil</keyword>
<proteinExistence type="predicted"/>
<dbReference type="PANTHER" id="PTHR46699:SF5">
    <property type="entry name" value="PROTEIN KINASE DOMAIN-CONTAINING PROTEIN"/>
    <property type="match status" value="1"/>
</dbReference>
<dbReference type="Gene3D" id="1.10.510.10">
    <property type="entry name" value="Transferase(Phosphotransferase) domain 1"/>
    <property type="match status" value="1"/>
</dbReference>
<evidence type="ECO:0000313" key="10">
    <source>
        <dbReference type="Proteomes" id="UP000886520"/>
    </source>
</evidence>
<dbReference type="SUPFAM" id="SSF56112">
    <property type="entry name" value="Protein kinase-like (PK-like)"/>
    <property type="match status" value="1"/>
</dbReference>
<sequence>MLLRLHTPCASGDRAVGYSRERTLRSTLFGSKFSFNSPIPAPFRRKCSIQSALPDVATSLYDGLGAYTHWNILELYDSVLLRASEQELPLFSQEATPWWWAIVAPMALSYLFATPGSLAGLADFVYAPIHARSLRTFLAEEVEIGRQLGEGSFGVVYEGFIGRGKKGSKGEGLHVVLKKAKARVQGVSEIHNSEIHMNHRLQRTASFACAEFLGTMQVKPAHAHGKLSEGIWLVWNFQGDRSLDYYLKQRNFPENLISMVLGKSVQASSKEEISDWNSVVIKTIFKQILTNLQDLHRSGVVHRDVKPLNLILDQNSGKFKFIDFGACVDLRSGFNYVPNETVIDPTYAAPEHYVMPTSTPSLPPDPLCSLVSPLLWHLNTPDRFDLYSAGLILMQLSMKSLRHDTGMQAFNSELKRNGYNLKKWRSSCRHGKDEFAFLDADGGAGWELVTALLQPRHDKDQLVWPSLGGSRPSASAALRHRFFHDSFAMPKPFPQKFPDPGLLHALPAFEGVAQNLSSAAKKVVYSSHKDMDRHTPEHPKDKKKEKASKFPSMPAIPFVSNAVPLDKQDIKGKGSGQFTGSPLFPNLSLPSHSDVQILKSSSMVKLKLTHALQGAFKGGLQKDNEKEIDILRKLQPASAGNDNLSGAFKGAAQKVNEKEIDTLRRLPSTSQVNISSKQQENNSSLRGATRSGPVFSPVGAALPTLTTSAVALATGWLVLSGLNSSAQASYEFGKLLMSSSGISGSAFLSFFLLIKPWLEEQSISPEKTEDTKPPTANGLQENIQVDKFRFIHSDHVKLQVVVDAMQELDLHMSALEAQLLEEQQVLQQQKELVQRLESLLLQPPTNNSLLQLKGVEEDCAIHSRNV</sequence>
<dbReference type="PROSITE" id="PS00108">
    <property type="entry name" value="PROTEIN_KINASE_ST"/>
    <property type="match status" value="1"/>
</dbReference>
<dbReference type="OrthoDB" id="10252171at2759"/>
<feature type="domain" description="Protein kinase" evidence="8">
    <location>
        <begin position="142"/>
        <end position="483"/>
    </location>
</feature>
<dbReference type="AlphaFoldDB" id="A0A9D4ZJ96"/>
<dbReference type="InterPro" id="IPR017441">
    <property type="entry name" value="Protein_kinase_ATP_BS"/>
</dbReference>
<dbReference type="InterPro" id="IPR000719">
    <property type="entry name" value="Prot_kinase_dom"/>
</dbReference>
<name>A0A9D4ZJ96_ADICA</name>
<evidence type="ECO:0000256" key="4">
    <source>
        <dbReference type="ARBA" id="ARBA00022840"/>
    </source>
</evidence>
<evidence type="ECO:0000256" key="1">
    <source>
        <dbReference type="ARBA" id="ARBA00022679"/>
    </source>
</evidence>
<evidence type="ECO:0000256" key="3">
    <source>
        <dbReference type="ARBA" id="ARBA00022777"/>
    </source>
</evidence>
<evidence type="ECO:0000256" key="5">
    <source>
        <dbReference type="PROSITE-ProRule" id="PRU10141"/>
    </source>
</evidence>
<dbReference type="Pfam" id="PF00069">
    <property type="entry name" value="Pkinase"/>
    <property type="match status" value="1"/>
</dbReference>
<feature type="region of interest" description="Disordered" evidence="7">
    <location>
        <begin position="523"/>
        <end position="551"/>
    </location>
</feature>
<protein>
    <recommendedName>
        <fullName evidence="8">Protein kinase domain-containing protein</fullName>
    </recommendedName>
</protein>
<gene>
    <name evidence="9" type="ORF">GOP47_0011032</name>
</gene>
<evidence type="ECO:0000256" key="6">
    <source>
        <dbReference type="SAM" id="Coils"/>
    </source>
</evidence>
<dbReference type="EMBL" id="JABFUD020000010">
    <property type="protein sequence ID" value="KAI5075071.1"/>
    <property type="molecule type" value="Genomic_DNA"/>
</dbReference>
<feature type="compositionally biased region" description="Polar residues" evidence="7">
    <location>
        <begin position="667"/>
        <end position="686"/>
    </location>
</feature>
<dbReference type="SMART" id="SM00220">
    <property type="entry name" value="S_TKc"/>
    <property type="match status" value="1"/>
</dbReference>
<dbReference type="PANTHER" id="PTHR46699">
    <property type="entry name" value="SERINE/THREONINE-PROTEIN KINASE STN8, CHLOROPLASTIC-RELATED"/>
    <property type="match status" value="1"/>
</dbReference>
<feature type="compositionally biased region" description="Basic and acidic residues" evidence="7">
    <location>
        <begin position="527"/>
        <end position="548"/>
    </location>
</feature>
<dbReference type="InterPro" id="IPR011009">
    <property type="entry name" value="Kinase-like_dom_sf"/>
</dbReference>
<evidence type="ECO:0000313" key="9">
    <source>
        <dbReference type="EMBL" id="KAI5075071.1"/>
    </source>
</evidence>
<keyword evidence="1" id="KW-0808">Transferase</keyword>
<dbReference type="Gene3D" id="3.30.200.20">
    <property type="entry name" value="Phosphorylase Kinase, domain 1"/>
    <property type="match status" value="1"/>
</dbReference>
<dbReference type="PROSITE" id="PS50011">
    <property type="entry name" value="PROTEIN_KINASE_DOM"/>
    <property type="match status" value="1"/>
</dbReference>
<keyword evidence="2 5" id="KW-0547">Nucleotide-binding</keyword>
<dbReference type="GO" id="GO:0005524">
    <property type="term" value="F:ATP binding"/>
    <property type="evidence" value="ECO:0007669"/>
    <property type="project" value="UniProtKB-UniRule"/>
</dbReference>
<keyword evidence="3" id="KW-0418">Kinase</keyword>
<accession>A0A9D4ZJ96</accession>
<keyword evidence="4 5" id="KW-0067">ATP-binding</keyword>
<dbReference type="InterPro" id="IPR008271">
    <property type="entry name" value="Ser/Thr_kinase_AS"/>
</dbReference>
<reference evidence="9" key="1">
    <citation type="submission" date="2021-01" db="EMBL/GenBank/DDBJ databases">
        <title>Adiantum capillus-veneris genome.</title>
        <authorList>
            <person name="Fang Y."/>
            <person name="Liao Q."/>
        </authorList>
    </citation>
    <scope>NUCLEOTIDE SEQUENCE</scope>
    <source>
        <strain evidence="9">H3</strain>
        <tissue evidence="9">Leaf</tissue>
    </source>
</reference>